<comment type="cofactor">
    <cofactor evidence="1">
        <name>Mg(2+)</name>
        <dbReference type="ChEBI" id="CHEBI:18420"/>
    </cofactor>
</comment>
<dbReference type="Pfam" id="PF01928">
    <property type="entry name" value="CYTH"/>
    <property type="match status" value="1"/>
</dbReference>
<keyword evidence="11" id="KW-0460">Magnesium</keyword>
<evidence type="ECO:0000256" key="10">
    <source>
        <dbReference type="ARBA" id="ARBA00022801"/>
    </source>
</evidence>
<dbReference type="GO" id="GO:0000287">
    <property type="term" value="F:magnesium ion binding"/>
    <property type="evidence" value="ECO:0007669"/>
    <property type="project" value="TreeGrafter"/>
</dbReference>
<dbReference type="InterPro" id="IPR033469">
    <property type="entry name" value="CYTH-like_dom_sf"/>
</dbReference>
<dbReference type="SUPFAM" id="SSF55154">
    <property type="entry name" value="CYTH-like phosphatases"/>
    <property type="match status" value="1"/>
</dbReference>
<dbReference type="Gene3D" id="2.40.320.10">
    <property type="entry name" value="Hypothetical Protein Pfu-838710-001"/>
    <property type="match status" value="1"/>
</dbReference>
<comment type="caution">
    <text evidence="16">The sequence shown here is derived from an EMBL/GenBank/DDBJ whole genome shotgun (WGS) entry which is preliminary data.</text>
</comment>
<comment type="function">
    <text evidence="2">Hydrolase highly specific for thiamine triphosphate (ThTP).</text>
</comment>
<evidence type="ECO:0000256" key="6">
    <source>
        <dbReference type="ARBA" id="ARBA00012378"/>
    </source>
</evidence>
<protein>
    <recommendedName>
        <fullName evidence="7">Thiamine-triphosphatase</fullName>
        <ecNumber evidence="6">3.6.1.28</ecNumber>
    </recommendedName>
</protein>
<evidence type="ECO:0000256" key="7">
    <source>
        <dbReference type="ARBA" id="ARBA00020088"/>
    </source>
</evidence>
<proteinExistence type="inferred from homology"/>
<reference evidence="16 17" key="1">
    <citation type="submission" date="2015-08" db="EMBL/GenBank/DDBJ databases">
        <title>The genome of the Asian arowana (Scleropages formosus).</title>
        <authorList>
            <person name="Tan M.H."/>
            <person name="Gan H.M."/>
            <person name="Croft L.J."/>
            <person name="Austin C.M."/>
        </authorList>
    </citation>
    <scope>NUCLEOTIDE SEQUENCE [LARGE SCALE GENOMIC DNA]</scope>
    <source>
        <strain evidence="16">Aro1</strain>
    </source>
</reference>
<comment type="subunit">
    <text evidence="5">Monomer.</text>
</comment>
<dbReference type="CDD" id="cd07758">
    <property type="entry name" value="ThTPase"/>
    <property type="match status" value="1"/>
</dbReference>
<evidence type="ECO:0000256" key="3">
    <source>
        <dbReference type="ARBA" id="ARBA00004496"/>
    </source>
</evidence>
<dbReference type="STRING" id="113540.ENSSFOP00015019465"/>
<evidence type="ECO:0000256" key="1">
    <source>
        <dbReference type="ARBA" id="ARBA00001946"/>
    </source>
</evidence>
<dbReference type="GO" id="GO:0005737">
    <property type="term" value="C:cytoplasm"/>
    <property type="evidence" value="ECO:0007669"/>
    <property type="project" value="UniProtKB-SubCell"/>
</dbReference>
<evidence type="ECO:0000256" key="9">
    <source>
        <dbReference type="ARBA" id="ARBA00022723"/>
    </source>
</evidence>
<dbReference type="Proteomes" id="UP000034805">
    <property type="component" value="Unassembled WGS sequence"/>
</dbReference>
<keyword evidence="8" id="KW-0963">Cytoplasm</keyword>
<evidence type="ECO:0000256" key="4">
    <source>
        <dbReference type="ARBA" id="ARBA00008181"/>
    </source>
</evidence>
<feature type="domain" description="CYTH" evidence="15">
    <location>
        <begin position="84"/>
        <end position="306"/>
    </location>
</feature>
<feature type="non-terminal residue" evidence="16">
    <location>
        <position position="1"/>
    </location>
</feature>
<evidence type="ECO:0000256" key="5">
    <source>
        <dbReference type="ARBA" id="ARBA00011245"/>
    </source>
</evidence>
<evidence type="ECO:0000256" key="12">
    <source>
        <dbReference type="ARBA" id="ARBA00022990"/>
    </source>
</evidence>
<dbReference type="GO" id="GO:0006772">
    <property type="term" value="P:thiamine metabolic process"/>
    <property type="evidence" value="ECO:0007669"/>
    <property type="project" value="InterPro"/>
</dbReference>
<name>A0A0P7UIC5_SCLFO</name>
<comment type="subcellular location">
    <subcellularLocation>
        <location evidence="3">Cytoplasm</location>
    </subcellularLocation>
</comment>
<evidence type="ECO:0000313" key="16">
    <source>
        <dbReference type="EMBL" id="KPP60970.1"/>
    </source>
</evidence>
<dbReference type="InterPro" id="IPR023577">
    <property type="entry name" value="CYTH_domain"/>
</dbReference>
<dbReference type="EC" id="3.6.1.28" evidence="6"/>
<dbReference type="GO" id="GO:0050333">
    <property type="term" value="F:thiamine triphosphate phosphatase activity"/>
    <property type="evidence" value="ECO:0007669"/>
    <property type="project" value="UniProtKB-EC"/>
</dbReference>
<dbReference type="InterPro" id="IPR012177">
    <property type="entry name" value="ThTPase_euk"/>
</dbReference>
<evidence type="ECO:0000256" key="8">
    <source>
        <dbReference type="ARBA" id="ARBA00022490"/>
    </source>
</evidence>
<dbReference type="EMBL" id="JARO02010102">
    <property type="protein sequence ID" value="KPP60970.1"/>
    <property type="molecule type" value="Genomic_DNA"/>
</dbReference>
<organism evidence="16 17">
    <name type="scientific">Scleropages formosus</name>
    <name type="common">Asian bonytongue</name>
    <name type="synonym">Osteoglossum formosum</name>
    <dbReference type="NCBI Taxonomy" id="113540"/>
    <lineage>
        <taxon>Eukaryota</taxon>
        <taxon>Metazoa</taxon>
        <taxon>Chordata</taxon>
        <taxon>Craniata</taxon>
        <taxon>Vertebrata</taxon>
        <taxon>Euteleostomi</taxon>
        <taxon>Actinopterygii</taxon>
        <taxon>Neopterygii</taxon>
        <taxon>Teleostei</taxon>
        <taxon>Osteoglossocephala</taxon>
        <taxon>Osteoglossomorpha</taxon>
        <taxon>Osteoglossiformes</taxon>
        <taxon>Osteoglossidae</taxon>
        <taxon>Scleropages</taxon>
    </lineage>
</organism>
<evidence type="ECO:0000259" key="15">
    <source>
        <dbReference type="SMART" id="SM01118"/>
    </source>
</evidence>
<accession>A0A0P7UIC5</accession>
<comment type="catalytic activity">
    <reaction evidence="13">
        <text>thiamine triphosphate + H2O = thiamine diphosphate + phosphate + H(+)</text>
        <dbReference type="Rhea" id="RHEA:11744"/>
        <dbReference type="ChEBI" id="CHEBI:15377"/>
        <dbReference type="ChEBI" id="CHEBI:15378"/>
        <dbReference type="ChEBI" id="CHEBI:43474"/>
        <dbReference type="ChEBI" id="CHEBI:58937"/>
        <dbReference type="ChEBI" id="CHEBI:58938"/>
        <dbReference type="EC" id="3.6.1.28"/>
    </reaction>
</comment>
<evidence type="ECO:0000256" key="13">
    <source>
        <dbReference type="ARBA" id="ARBA00048194"/>
    </source>
</evidence>
<keyword evidence="12" id="KW-0007">Acetylation</keyword>
<dbReference type="PANTHER" id="PTHR14586">
    <property type="entry name" value="THIAMINE-TRIPHOSPHATASE"/>
    <property type="match status" value="1"/>
</dbReference>
<dbReference type="SMART" id="SM01118">
    <property type="entry name" value="CYTH"/>
    <property type="match status" value="1"/>
</dbReference>
<keyword evidence="9" id="KW-0479">Metal-binding</keyword>
<evidence type="ECO:0000313" key="17">
    <source>
        <dbReference type="Proteomes" id="UP000034805"/>
    </source>
</evidence>
<feature type="compositionally biased region" description="Polar residues" evidence="14">
    <location>
        <begin position="66"/>
        <end position="79"/>
    </location>
</feature>
<evidence type="ECO:0000256" key="2">
    <source>
        <dbReference type="ARBA" id="ARBA00002106"/>
    </source>
</evidence>
<evidence type="ECO:0000256" key="11">
    <source>
        <dbReference type="ARBA" id="ARBA00022842"/>
    </source>
</evidence>
<dbReference type="InterPro" id="IPR039582">
    <property type="entry name" value="THTPA"/>
</dbReference>
<evidence type="ECO:0000256" key="14">
    <source>
        <dbReference type="SAM" id="MobiDB-lite"/>
    </source>
</evidence>
<comment type="similarity">
    <text evidence="4">Belongs to the ThTPase family.</text>
</comment>
<sequence length="321" mass="36186">VVPLCQQCDGKERQRSIVLDANHFLDGDAQESQPSKRRGLAQESRHPPPGSSAASVPDTCDPDLENVSQGTSPSPTRSCSDVMRVEVERKFVCNSDVHEKLREIGAVCVGQCEFEDKYFDCPEHHLTLRDVWLRCRQGSWELKCPTQEDRQERGEQESHARSLLTRYREITSLPEIIAKVREVTGEECAGHGPSRMEDEGMRMEDVDECSLRGGALSWLNELHLVPFAVFSTKRCSFTLAEEGQQHGVRVDLDQADFGFCVGEIEVLLPDGGEMQPALEQIERTAQRLGLSGEKRVQGKMDAYLQRYCPEHYKKLLNAKIL</sequence>
<gene>
    <name evidence="16" type="ORF">Z043_120981</name>
</gene>
<keyword evidence="10" id="KW-0378">Hydrolase</keyword>
<dbReference type="PANTHER" id="PTHR14586:SF1">
    <property type="entry name" value="THIAMINE-TRIPHOSPHATASE"/>
    <property type="match status" value="1"/>
</dbReference>
<feature type="region of interest" description="Disordered" evidence="14">
    <location>
        <begin position="24"/>
        <end position="80"/>
    </location>
</feature>
<dbReference type="GO" id="GO:0042357">
    <property type="term" value="P:thiamine diphosphate metabolic process"/>
    <property type="evidence" value="ECO:0007669"/>
    <property type="project" value="TreeGrafter"/>
</dbReference>
<dbReference type="AlphaFoldDB" id="A0A0P7UIC5"/>